<dbReference type="RefSeq" id="WP_149887059.1">
    <property type="nucleotide sequence ID" value="NZ_CP173706.1"/>
</dbReference>
<dbReference type="InterPro" id="IPR015882">
    <property type="entry name" value="HEX_bac_N"/>
</dbReference>
<protein>
    <recommendedName>
        <fullName evidence="3">beta-N-acetylhexosaminidase</fullName>
        <ecNumber evidence="3">3.2.1.52</ecNumber>
    </recommendedName>
</protein>
<accession>A0A5B3GBZ7</accession>
<name>A0A5B3GBZ7_9BACT</name>
<dbReference type="InterPro" id="IPR025705">
    <property type="entry name" value="Beta_hexosaminidase_sua/sub"/>
</dbReference>
<organism evidence="9 10">
    <name type="scientific">Alistipes shahii</name>
    <dbReference type="NCBI Taxonomy" id="328814"/>
    <lineage>
        <taxon>Bacteria</taxon>
        <taxon>Pseudomonadati</taxon>
        <taxon>Bacteroidota</taxon>
        <taxon>Bacteroidia</taxon>
        <taxon>Bacteroidales</taxon>
        <taxon>Rikenellaceae</taxon>
        <taxon>Alistipes</taxon>
    </lineage>
</organism>
<dbReference type="GO" id="GO:0016020">
    <property type="term" value="C:membrane"/>
    <property type="evidence" value="ECO:0007669"/>
    <property type="project" value="TreeGrafter"/>
</dbReference>
<reference evidence="9 10" key="1">
    <citation type="journal article" date="2019" name="Nat. Med.">
        <title>A library of human gut bacterial isolates paired with longitudinal multiomics data enables mechanistic microbiome research.</title>
        <authorList>
            <person name="Poyet M."/>
            <person name="Groussin M."/>
            <person name="Gibbons S.M."/>
            <person name="Avila-Pacheco J."/>
            <person name="Jiang X."/>
            <person name="Kearney S.M."/>
            <person name="Perrotta A.R."/>
            <person name="Berdy B."/>
            <person name="Zhao S."/>
            <person name="Lieberman T.D."/>
            <person name="Swanson P.K."/>
            <person name="Smith M."/>
            <person name="Roesemann S."/>
            <person name="Alexander J.E."/>
            <person name="Rich S.A."/>
            <person name="Livny J."/>
            <person name="Vlamakis H."/>
            <person name="Clish C."/>
            <person name="Bullock K."/>
            <person name="Deik A."/>
            <person name="Scott J."/>
            <person name="Pierce K.A."/>
            <person name="Xavier R.J."/>
            <person name="Alm E.J."/>
        </authorList>
    </citation>
    <scope>NUCLEOTIDE SEQUENCE [LARGE SCALE GENOMIC DNA]</scope>
    <source>
        <strain evidence="9 10">BIOML-A2</strain>
    </source>
</reference>
<dbReference type="CDD" id="cd06563">
    <property type="entry name" value="GH20_chitobiase-like"/>
    <property type="match status" value="1"/>
</dbReference>
<dbReference type="EC" id="3.2.1.52" evidence="3"/>
<evidence type="ECO:0000256" key="3">
    <source>
        <dbReference type="ARBA" id="ARBA00012663"/>
    </source>
</evidence>
<dbReference type="PANTHER" id="PTHR22600:SF57">
    <property type="entry name" value="BETA-N-ACETYLHEXOSAMINIDASE"/>
    <property type="match status" value="1"/>
</dbReference>
<evidence type="ECO:0000259" key="8">
    <source>
        <dbReference type="Pfam" id="PF02838"/>
    </source>
</evidence>
<dbReference type="EMBL" id="VVXK01000004">
    <property type="protein sequence ID" value="KAA2371145.1"/>
    <property type="molecule type" value="Genomic_DNA"/>
</dbReference>
<comment type="catalytic activity">
    <reaction evidence="1">
        <text>Hydrolysis of terminal non-reducing N-acetyl-D-hexosamine residues in N-acetyl-beta-D-hexosaminides.</text>
        <dbReference type="EC" id="3.2.1.52"/>
    </reaction>
</comment>
<dbReference type="InterPro" id="IPR017853">
    <property type="entry name" value="GH"/>
</dbReference>
<dbReference type="Gene3D" id="3.20.20.80">
    <property type="entry name" value="Glycosidases"/>
    <property type="match status" value="1"/>
</dbReference>
<feature type="active site" description="Proton donor" evidence="6">
    <location>
        <position position="322"/>
    </location>
</feature>
<gene>
    <name evidence="9" type="ORF">F2Y13_04115</name>
</gene>
<dbReference type="Gene3D" id="3.30.379.10">
    <property type="entry name" value="Chitobiase/beta-hexosaminidase domain 2-like"/>
    <property type="match status" value="1"/>
</dbReference>
<dbReference type="Proteomes" id="UP000323567">
    <property type="component" value="Unassembled WGS sequence"/>
</dbReference>
<dbReference type="GO" id="GO:0030203">
    <property type="term" value="P:glycosaminoglycan metabolic process"/>
    <property type="evidence" value="ECO:0007669"/>
    <property type="project" value="TreeGrafter"/>
</dbReference>
<sequence>MKRFIITILLLAFAGLSFGAENLPAIIPLPRKVVCKGKIAFTLTESTRILLPRNDKVLRRTAEIFVQTIAREQNLMLKIREKDSGEIRLTVDPQLAEEAYRLDITASGIDIRGGSSAGVFYGLQSFRQLLAQYGTVLPALQIEDAPSFGYRGAMLDCGRHFFTVDEIKTFIDLLALHKINRFHWHLTEDQGWRIEIRRYPELTKIGSQRSETVLGNNSPAYDGTPYGGYYTQDQLRDVVTYAAERFIVIIPEIEMPGHASAALAAYPNLGCIGEGYKVRTHWGVFPEVFCAGKESTFEFLQNVLEEVIKLFPSEYIHVGGDECPTKSWKVCPACQKRIQNESLKDEHELQSYFMLRIEKWLNKHGRHLIGWDEILEGGISQSATIMSWRGTAGGIAAARAGNKVIMTPNTHCYLDYYQTEHPQGCEPWGIGGYVPVEKVYSFDPYDQLAETECPYILGMQGNIWTEYIASMAHVEHMTLPRLAALAEVSWSYKGRDIEDFRRRMENLRKIYELCGYRYAPYFFDHAEVKK</sequence>
<feature type="domain" description="Beta-hexosaminidase bacterial type N-terminal" evidence="8">
    <location>
        <begin position="24"/>
        <end position="145"/>
    </location>
</feature>
<evidence type="ECO:0000313" key="10">
    <source>
        <dbReference type="Proteomes" id="UP000323567"/>
    </source>
</evidence>
<evidence type="ECO:0000256" key="6">
    <source>
        <dbReference type="PIRSR" id="PIRSR625705-1"/>
    </source>
</evidence>
<dbReference type="SUPFAM" id="SSF55545">
    <property type="entry name" value="beta-N-acetylhexosaminidase-like domain"/>
    <property type="match status" value="1"/>
</dbReference>
<comment type="similarity">
    <text evidence="2">Belongs to the glycosyl hydrolase 20 family.</text>
</comment>
<dbReference type="GO" id="GO:0005975">
    <property type="term" value="P:carbohydrate metabolic process"/>
    <property type="evidence" value="ECO:0007669"/>
    <property type="project" value="InterPro"/>
</dbReference>
<proteinExistence type="inferred from homology"/>
<evidence type="ECO:0000256" key="2">
    <source>
        <dbReference type="ARBA" id="ARBA00006285"/>
    </source>
</evidence>
<dbReference type="Pfam" id="PF00728">
    <property type="entry name" value="Glyco_hydro_20"/>
    <property type="match status" value="1"/>
</dbReference>
<evidence type="ECO:0000313" key="9">
    <source>
        <dbReference type="EMBL" id="KAA2371145.1"/>
    </source>
</evidence>
<dbReference type="PRINTS" id="PR00738">
    <property type="entry name" value="GLHYDRLASE20"/>
</dbReference>
<dbReference type="Pfam" id="PF02838">
    <property type="entry name" value="Glyco_hydro_20b"/>
    <property type="match status" value="1"/>
</dbReference>
<dbReference type="InterPro" id="IPR015883">
    <property type="entry name" value="Glyco_hydro_20_cat"/>
</dbReference>
<dbReference type="SUPFAM" id="SSF51445">
    <property type="entry name" value="(Trans)glycosidases"/>
    <property type="match status" value="1"/>
</dbReference>
<comment type="caution">
    <text evidence="9">The sequence shown here is derived from an EMBL/GenBank/DDBJ whole genome shotgun (WGS) entry which is preliminary data.</text>
</comment>
<dbReference type="PIRSF" id="PIRSF001093">
    <property type="entry name" value="B-hxosamndse_ab_euk"/>
    <property type="match status" value="1"/>
</dbReference>
<keyword evidence="4" id="KW-0378">Hydrolase</keyword>
<dbReference type="PANTHER" id="PTHR22600">
    <property type="entry name" value="BETA-HEXOSAMINIDASE"/>
    <property type="match status" value="1"/>
</dbReference>
<evidence type="ECO:0000256" key="1">
    <source>
        <dbReference type="ARBA" id="ARBA00001231"/>
    </source>
</evidence>
<keyword evidence="5" id="KW-0326">Glycosidase</keyword>
<dbReference type="GO" id="GO:0004563">
    <property type="term" value="F:beta-N-acetylhexosaminidase activity"/>
    <property type="evidence" value="ECO:0007669"/>
    <property type="project" value="UniProtKB-EC"/>
</dbReference>
<evidence type="ECO:0000259" key="7">
    <source>
        <dbReference type="Pfam" id="PF00728"/>
    </source>
</evidence>
<evidence type="ECO:0000256" key="5">
    <source>
        <dbReference type="ARBA" id="ARBA00023295"/>
    </source>
</evidence>
<dbReference type="InterPro" id="IPR029018">
    <property type="entry name" value="Hex-like_dom2"/>
</dbReference>
<feature type="domain" description="Glycoside hydrolase family 20 catalytic" evidence="7">
    <location>
        <begin position="148"/>
        <end position="491"/>
    </location>
</feature>
<dbReference type="AlphaFoldDB" id="A0A5B3GBZ7"/>
<evidence type="ECO:0000256" key="4">
    <source>
        <dbReference type="ARBA" id="ARBA00022801"/>
    </source>
</evidence>